<reference evidence="2" key="1">
    <citation type="submission" date="2016-06" db="EMBL/GenBank/DDBJ databases">
        <title>Complete Genome Sequence of Pandoraea faecigallinarum DSM-23572.</title>
        <authorList>
            <person name="Yong D."/>
            <person name="Ee R."/>
            <person name="Lim Y.-L."/>
            <person name="Yin W.-F."/>
            <person name="Chan K.-G."/>
        </authorList>
    </citation>
    <scope>NUCLEOTIDE SEQUENCE</scope>
    <source>
        <strain evidence="2">DSM 23572</strain>
    </source>
</reference>
<dbReference type="KEGG" id="pfg:AB870_03185"/>
<dbReference type="STRING" id="656179.AB870_03185"/>
<feature type="region of interest" description="Disordered" evidence="1">
    <location>
        <begin position="54"/>
        <end position="103"/>
    </location>
</feature>
<organism evidence="2 3">
    <name type="scientific">Pandoraea faecigallinarum</name>
    <dbReference type="NCBI Taxonomy" id="656179"/>
    <lineage>
        <taxon>Bacteria</taxon>
        <taxon>Pseudomonadati</taxon>
        <taxon>Pseudomonadota</taxon>
        <taxon>Betaproteobacteria</taxon>
        <taxon>Burkholderiales</taxon>
        <taxon>Burkholderiaceae</taxon>
        <taxon>Pandoraea</taxon>
    </lineage>
</organism>
<evidence type="ECO:0000313" key="3">
    <source>
        <dbReference type="Proteomes" id="UP000035651"/>
    </source>
</evidence>
<name>A0A0H3WPC9_9BURK</name>
<proteinExistence type="predicted"/>
<evidence type="ECO:0000256" key="1">
    <source>
        <dbReference type="SAM" id="MobiDB-lite"/>
    </source>
</evidence>
<feature type="region of interest" description="Disordered" evidence="1">
    <location>
        <begin position="1"/>
        <end position="21"/>
    </location>
</feature>
<protein>
    <submittedName>
        <fullName evidence="2">Uncharacterized protein</fullName>
    </submittedName>
</protein>
<dbReference type="EMBL" id="CP011807">
    <property type="protein sequence ID" value="AKM29350.1"/>
    <property type="molecule type" value="Genomic_DNA"/>
</dbReference>
<feature type="compositionally biased region" description="Polar residues" evidence="1">
    <location>
        <begin position="59"/>
        <end position="78"/>
    </location>
</feature>
<dbReference type="Proteomes" id="UP000035651">
    <property type="component" value="Chromosome"/>
</dbReference>
<dbReference type="PATRIC" id="fig|656179.3.peg.702"/>
<accession>A0A0H3WPC9</accession>
<dbReference type="AlphaFoldDB" id="A0A0H3WPC9"/>
<evidence type="ECO:0000313" key="2">
    <source>
        <dbReference type="EMBL" id="AKM29350.1"/>
    </source>
</evidence>
<gene>
    <name evidence="2" type="ORF">AB870_03185</name>
</gene>
<sequence>MPRDAPRRHASRTSQTSPMAIMPIPAEHAEHAVSAGYAGRPEEFDLLHGAVEHVRSDTPDTPDTPNMWHTSSTFSKGSDTCRAPARRRNDSDVAQTRLPALLR</sequence>
<keyword evidence="3" id="KW-1185">Reference proteome</keyword>